<dbReference type="GO" id="GO:0005739">
    <property type="term" value="C:mitochondrion"/>
    <property type="evidence" value="ECO:0007669"/>
    <property type="project" value="TreeGrafter"/>
</dbReference>
<evidence type="ECO:0000259" key="6">
    <source>
        <dbReference type="Pfam" id="PF02911"/>
    </source>
</evidence>
<dbReference type="InterPro" id="IPR041711">
    <property type="entry name" value="Met-tRNA-FMT_N"/>
</dbReference>
<dbReference type="AlphaFoldDB" id="A0AAV2PSX0"/>
<dbReference type="PANTHER" id="PTHR11138:SF5">
    <property type="entry name" value="METHIONYL-TRNA FORMYLTRANSFERASE, MITOCHONDRIAL"/>
    <property type="match status" value="1"/>
</dbReference>
<keyword evidence="8" id="KW-1185">Reference proteome</keyword>
<protein>
    <recommendedName>
        <fullName evidence="2">methionyl-tRNA formyltransferase</fullName>
        <ecNumber evidence="2">2.1.2.9</ecNumber>
    </recommendedName>
</protein>
<keyword evidence="4" id="KW-0648">Protein biosynthesis</keyword>
<evidence type="ECO:0000256" key="4">
    <source>
        <dbReference type="ARBA" id="ARBA00022917"/>
    </source>
</evidence>
<feature type="domain" description="Formyl transferase N-terminal" evidence="5">
    <location>
        <begin position="123"/>
        <end position="222"/>
    </location>
</feature>
<dbReference type="CDD" id="cd08646">
    <property type="entry name" value="FMT_core_Met-tRNA-FMT_N"/>
    <property type="match status" value="1"/>
</dbReference>
<feature type="domain" description="Formyl transferase C-terminal" evidence="6">
    <location>
        <begin position="341"/>
        <end position="394"/>
    </location>
</feature>
<dbReference type="Gene3D" id="3.40.50.12230">
    <property type="match status" value="1"/>
</dbReference>
<organism evidence="7 8">
    <name type="scientific">Meganyctiphanes norvegica</name>
    <name type="common">Northern krill</name>
    <name type="synonym">Thysanopoda norvegica</name>
    <dbReference type="NCBI Taxonomy" id="48144"/>
    <lineage>
        <taxon>Eukaryota</taxon>
        <taxon>Metazoa</taxon>
        <taxon>Ecdysozoa</taxon>
        <taxon>Arthropoda</taxon>
        <taxon>Crustacea</taxon>
        <taxon>Multicrustacea</taxon>
        <taxon>Malacostraca</taxon>
        <taxon>Eumalacostraca</taxon>
        <taxon>Eucarida</taxon>
        <taxon>Euphausiacea</taxon>
        <taxon>Euphausiidae</taxon>
        <taxon>Meganyctiphanes</taxon>
    </lineage>
</organism>
<proteinExistence type="inferred from homology"/>
<dbReference type="InterPro" id="IPR002376">
    <property type="entry name" value="Formyl_transf_N"/>
</dbReference>
<evidence type="ECO:0000313" key="8">
    <source>
        <dbReference type="Proteomes" id="UP001497623"/>
    </source>
</evidence>
<comment type="similarity">
    <text evidence="1">Belongs to the Fmt family.</text>
</comment>
<dbReference type="EC" id="2.1.2.9" evidence="2"/>
<keyword evidence="3" id="KW-0808">Transferase</keyword>
<dbReference type="Pfam" id="PF00551">
    <property type="entry name" value="Formyl_trans_N"/>
    <property type="match status" value="1"/>
</dbReference>
<dbReference type="InterPro" id="IPR036477">
    <property type="entry name" value="Formyl_transf_N_sf"/>
</dbReference>
<gene>
    <name evidence="7" type="ORF">MNOR_LOCUS4295</name>
</gene>
<name>A0AAV2PSX0_MEGNR</name>
<feature type="non-terminal residue" evidence="7">
    <location>
        <position position="406"/>
    </location>
</feature>
<dbReference type="Proteomes" id="UP001497623">
    <property type="component" value="Unassembled WGS sequence"/>
</dbReference>
<evidence type="ECO:0000256" key="2">
    <source>
        <dbReference type="ARBA" id="ARBA00012261"/>
    </source>
</evidence>
<dbReference type="GO" id="GO:0004479">
    <property type="term" value="F:methionyl-tRNA formyltransferase activity"/>
    <property type="evidence" value="ECO:0007669"/>
    <property type="project" value="UniProtKB-EC"/>
</dbReference>
<dbReference type="InterPro" id="IPR005793">
    <property type="entry name" value="Formyl_trans_C"/>
</dbReference>
<accession>A0AAV2PSX0</accession>
<evidence type="ECO:0000259" key="5">
    <source>
        <dbReference type="Pfam" id="PF00551"/>
    </source>
</evidence>
<evidence type="ECO:0000256" key="1">
    <source>
        <dbReference type="ARBA" id="ARBA00010699"/>
    </source>
</evidence>
<dbReference type="SUPFAM" id="SSF50486">
    <property type="entry name" value="FMT C-terminal domain-like"/>
    <property type="match status" value="1"/>
</dbReference>
<reference evidence="7 8" key="1">
    <citation type="submission" date="2024-05" db="EMBL/GenBank/DDBJ databases">
        <authorList>
            <person name="Wallberg A."/>
        </authorList>
    </citation>
    <scope>NUCLEOTIDE SEQUENCE [LARGE SCALE GENOMIC DNA]</scope>
</reference>
<dbReference type="EMBL" id="CAXKWB010001562">
    <property type="protein sequence ID" value="CAL4064837.1"/>
    <property type="molecule type" value="Genomic_DNA"/>
</dbReference>
<dbReference type="SUPFAM" id="SSF53328">
    <property type="entry name" value="Formyltransferase"/>
    <property type="match status" value="1"/>
</dbReference>
<comment type="caution">
    <text evidence="7">The sequence shown here is derived from an EMBL/GenBank/DDBJ whole genome shotgun (WGS) entry which is preliminary data.</text>
</comment>
<dbReference type="PANTHER" id="PTHR11138">
    <property type="entry name" value="METHIONYL-TRNA FORMYLTRANSFERASE"/>
    <property type="match status" value="1"/>
</dbReference>
<evidence type="ECO:0000256" key="3">
    <source>
        <dbReference type="ARBA" id="ARBA00022679"/>
    </source>
</evidence>
<dbReference type="Pfam" id="PF02911">
    <property type="entry name" value="Formyl_trans_C"/>
    <property type="match status" value="1"/>
</dbReference>
<sequence>MTSMPHLVQKRPVIAADKNPEEGLSCCMHNSDRRYTGKANSGDFIEAHRLLLACSTLSFKDELSLWGLQAIHSAYCFRGVVGQLDVVSVKLKKITPAVRKYCQQEKIPISDWPVTVFPSQFHLGVVVSFGHLIPESIIDAFPLGILNVHGSLLPRWRGAAPVIQAVMNNDTETGITIMKIHPNRFDVGEIVSQSHIPIGWDTKSGQLTEGMAKLGAQELSNVLNDLKNKLNQEIKQDSKGVSKAPKVSEATSQILWKKDDCRRIQAKYRALDDHFPLWTTWLGKTVKLRNLVMKEELFQPKIKSTEVNIAIIDDLALKEESAQQINAEQLVNKDIGNEQHQTNFQGQKIIPGNIVYNKQRKVLSVYCKDGWVDFRMVIIKGKKPMTAGDFYNGFISKVDKERQHFN</sequence>
<evidence type="ECO:0000313" key="7">
    <source>
        <dbReference type="EMBL" id="CAL4064837.1"/>
    </source>
</evidence>
<dbReference type="InterPro" id="IPR011034">
    <property type="entry name" value="Formyl_transferase-like_C_sf"/>
</dbReference>